<dbReference type="GO" id="GO:0006754">
    <property type="term" value="P:ATP biosynthetic process"/>
    <property type="evidence" value="ECO:0007669"/>
    <property type="project" value="TreeGrafter"/>
</dbReference>
<dbReference type="InterPro" id="IPR051325">
    <property type="entry name" value="Nudix_hydrolase_domain"/>
</dbReference>
<dbReference type="GO" id="GO:0046656">
    <property type="term" value="P:folic acid biosynthetic process"/>
    <property type="evidence" value="ECO:0007669"/>
    <property type="project" value="InterPro"/>
</dbReference>
<dbReference type="GO" id="GO:0004081">
    <property type="term" value="F:bis(5'-nucleosyl)-tetraphosphatase (asymmetrical) activity"/>
    <property type="evidence" value="ECO:0007669"/>
    <property type="project" value="TreeGrafter"/>
</dbReference>
<name>A0A381YFY4_9ZZZZ</name>
<gene>
    <name evidence="3" type="ORF">METZ01_LOCUS128890</name>
</gene>
<sequence>VLVVVHTPAGQTLLLKRARPVFWQSVTGSLEWPEEPAAEAARRELKEETGIESSSGWRDWQHTYSFPVMPEYRYRYAPAVPDNTEHLFSLEVPQTCTARLSEAEHSASCWLSFAEAIEKVWSWSNRDALERVAAVDG</sequence>
<dbReference type="PRINTS" id="PR01404">
    <property type="entry name" value="NPPPHYDRLASE"/>
</dbReference>
<dbReference type="GO" id="GO:0008828">
    <property type="term" value="F:dATP diphosphatase activity"/>
    <property type="evidence" value="ECO:0007669"/>
    <property type="project" value="InterPro"/>
</dbReference>
<dbReference type="EMBL" id="UINC01018164">
    <property type="protein sequence ID" value="SVA76036.1"/>
    <property type="molecule type" value="Genomic_DNA"/>
</dbReference>
<dbReference type="PANTHER" id="PTHR21340:SF0">
    <property type="entry name" value="BIS(5'-NUCLEOSYL)-TETRAPHOSPHATASE [ASYMMETRICAL]"/>
    <property type="match status" value="1"/>
</dbReference>
<dbReference type="NCBIfam" id="NF006961">
    <property type="entry name" value="PRK09438.1"/>
    <property type="match status" value="1"/>
</dbReference>
<dbReference type="AlphaFoldDB" id="A0A381YFY4"/>
<feature type="domain" description="Nudix hydrolase" evidence="2">
    <location>
        <begin position="1"/>
        <end position="133"/>
    </location>
</feature>
<evidence type="ECO:0000313" key="3">
    <source>
        <dbReference type="EMBL" id="SVA76036.1"/>
    </source>
</evidence>
<dbReference type="PANTHER" id="PTHR21340">
    <property type="entry name" value="DIADENOSINE 5,5-P1,P4-TETRAPHOSPHATE PYROPHOSPHOHYDROLASE MUTT"/>
    <property type="match status" value="1"/>
</dbReference>
<dbReference type="InterPro" id="IPR015797">
    <property type="entry name" value="NUDIX_hydrolase-like_dom_sf"/>
</dbReference>
<accession>A0A381YFY4</accession>
<proteinExistence type="predicted"/>
<dbReference type="CDD" id="cd04664">
    <property type="entry name" value="NUDIX_DHNTPase_like"/>
    <property type="match status" value="1"/>
</dbReference>
<dbReference type="InterPro" id="IPR000086">
    <property type="entry name" value="NUDIX_hydrolase_dom"/>
</dbReference>
<keyword evidence="1" id="KW-0378">Hydrolase</keyword>
<protein>
    <recommendedName>
        <fullName evidence="2">Nudix hydrolase domain-containing protein</fullName>
    </recommendedName>
</protein>
<feature type="non-terminal residue" evidence="3">
    <location>
        <position position="1"/>
    </location>
</feature>
<dbReference type="InterPro" id="IPR003564">
    <property type="entry name" value="DHNTPase"/>
</dbReference>
<dbReference type="Gene3D" id="3.90.79.10">
    <property type="entry name" value="Nucleoside Triphosphate Pyrophosphohydrolase"/>
    <property type="match status" value="1"/>
</dbReference>
<dbReference type="PROSITE" id="PS51462">
    <property type="entry name" value="NUDIX"/>
    <property type="match status" value="1"/>
</dbReference>
<dbReference type="SUPFAM" id="SSF55811">
    <property type="entry name" value="Nudix"/>
    <property type="match status" value="1"/>
</dbReference>
<organism evidence="3">
    <name type="scientific">marine metagenome</name>
    <dbReference type="NCBI Taxonomy" id="408172"/>
    <lineage>
        <taxon>unclassified sequences</taxon>
        <taxon>metagenomes</taxon>
        <taxon>ecological metagenomes</taxon>
    </lineage>
</organism>
<reference evidence="3" key="1">
    <citation type="submission" date="2018-05" db="EMBL/GenBank/DDBJ databases">
        <authorList>
            <person name="Lanie J.A."/>
            <person name="Ng W.-L."/>
            <person name="Kazmierczak K.M."/>
            <person name="Andrzejewski T.M."/>
            <person name="Davidsen T.M."/>
            <person name="Wayne K.J."/>
            <person name="Tettelin H."/>
            <person name="Glass J.I."/>
            <person name="Rusch D."/>
            <person name="Podicherti R."/>
            <person name="Tsui H.-C.T."/>
            <person name="Winkler M.E."/>
        </authorList>
    </citation>
    <scope>NUCLEOTIDE SEQUENCE</scope>
</reference>
<dbReference type="GO" id="GO:0019177">
    <property type="term" value="F:dihydroneopterin triphosphate pyrophosphohydrolase activity"/>
    <property type="evidence" value="ECO:0007669"/>
    <property type="project" value="InterPro"/>
</dbReference>
<dbReference type="GO" id="GO:0006167">
    <property type="term" value="P:AMP biosynthetic process"/>
    <property type="evidence" value="ECO:0007669"/>
    <property type="project" value="TreeGrafter"/>
</dbReference>
<dbReference type="Pfam" id="PF00293">
    <property type="entry name" value="NUDIX"/>
    <property type="match status" value="1"/>
</dbReference>
<evidence type="ECO:0000256" key="1">
    <source>
        <dbReference type="ARBA" id="ARBA00022801"/>
    </source>
</evidence>
<evidence type="ECO:0000259" key="2">
    <source>
        <dbReference type="PROSITE" id="PS51462"/>
    </source>
</evidence>